<dbReference type="RefSeq" id="XP_001578921.1">
    <property type="nucleotide sequence ID" value="XM_001578871.1"/>
</dbReference>
<dbReference type="PANTHER" id="PTHR34230:SF2">
    <property type="entry name" value="SPINDLE ASSEMBLY ABNORMAL PROTEIN 6 N-TERMINAL DOMAIN-CONTAINING PROTEIN"/>
    <property type="match status" value="1"/>
</dbReference>
<sequence length="240" mass="27992">MSEAKNDTNQINQDDNQQQGEEIPLEKLDSKLIFDKDLTLTDKEIVFRFKVFKIMNKKTLNTIELEMHKYDDIFFLMKCKVDFKKFQKIAKENSLTIDFEQLLDAIISMFENNINHNNATKVDFKASEKGGTLSFFDVLELRAVKIFSLDFTNASKNHQFIYAQRKFNEIKELLELKNRELEIFLHEVHKKNYTMFDHISQKAIYVPTEESPGFTDSYKSSGIPGSPKSPKSPRSPKLSK</sequence>
<dbReference type="AlphaFoldDB" id="A2DNU0"/>
<feature type="compositionally biased region" description="Low complexity" evidence="1">
    <location>
        <begin position="7"/>
        <end position="19"/>
    </location>
</feature>
<evidence type="ECO:0000259" key="2">
    <source>
        <dbReference type="Pfam" id="PF16531"/>
    </source>
</evidence>
<feature type="domain" description="Spindle assembly abnormal protein 6 N-terminal" evidence="2">
    <location>
        <begin position="47"/>
        <end position="151"/>
    </location>
</feature>
<feature type="region of interest" description="Disordered" evidence="1">
    <location>
        <begin position="209"/>
        <end position="240"/>
    </location>
</feature>
<dbReference type="PANTHER" id="PTHR34230">
    <property type="entry name" value="ASSEMBLY ABNORMAL PROTEIN 6, PUTATIVE-RELATED"/>
    <property type="match status" value="1"/>
</dbReference>
<evidence type="ECO:0000256" key="1">
    <source>
        <dbReference type="SAM" id="MobiDB-lite"/>
    </source>
</evidence>
<accession>A2DNU0</accession>
<dbReference type="Proteomes" id="UP000001542">
    <property type="component" value="Unassembled WGS sequence"/>
</dbReference>
<gene>
    <name evidence="3" type="ORF">TVAG_225610</name>
</gene>
<dbReference type="Pfam" id="PF16531">
    <property type="entry name" value="SAS-6_N"/>
    <property type="match status" value="1"/>
</dbReference>
<evidence type="ECO:0000313" key="3">
    <source>
        <dbReference type="EMBL" id="EAY17935.1"/>
    </source>
</evidence>
<dbReference type="InParanoid" id="A2DNU0"/>
<keyword evidence="4" id="KW-1185">Reference proteome</keyword>
<dbReference type="EMBL" id="DS113224">
    <property type="protein sequence ID" value="EAY17935.1"/>
    <property type="molecule type" value="Genomic_DNA"/>
</dbReference>
<name>A2DNU0_TRIV3</name>
<dbReference type="Gene3D" id="2.170.210.20">
    <property type="entry name" value="Spindle assembly abnormal protein 6, N-terminal domain"/>
    <property type="match status" value="1"/>
</dbReference>
<dbReference type="InterPro" id="IPR032396">
    <property type="entry name" value="SAS-6_N"/>
</dbReference>
<feature type="compositionally biased region" description="Low complexity" evidence="1">
    <location>
        <begin position="217"/>
        <end position="229"/>
    </location>
</feature>
<dbReference type="InterPro" id="IPR038558">
    <property type="entry name" value="SAS-6_N_sf"/>
</dbReference>
<dbReference type="KEGG" id="tva:5463438"/>
<feature type="region of interest" description="Disordered" evidence="1">
    <location>
        <begin position="1"/>
        <end position="22"/>
    </location>
</feature>
<dbReference type="VEuPathDB" id="TrichDB:TVAG_225610"/>
<reference evidence="3" key="2">
    <citation type="journal article" date="2007" name="Science">
        <title>Draft genome sequence of the sexually transmitted pathogen Trichomonas vaginalis.</title>
        <authorList>
            <person name="Carlton J.M."/>
            <person name="Hirt R.P."/>
            <person name="Silva J.C."/>
            <person name="Delcher A.L."/>
            <person name="Schatz M."/>
            <person name="Zhao Q."/>
            <person name="Wortman J.R."/>
            <person name="Bidwell S.L."/>
            <person name="Alsmark U.C.M."/>
            <person name="Besteiro S."/>
            <person name="Sicheritz-Ponten T."/>
            <person name="Noel C.J."/>
            <person name="Dacks J.B."/>
            <person name="Foster P.G."/>
            <person name="Simillion C."/>
            <person name="Van de Peer Y."/>
            <person name="Miranda-Saavedra D."/>
            <person name="Barton G.J."/>
            <person name="Westrop G.D."/>
            <person name="Mueller S."/>
            <person name="Dessi D."/>
            <person name="Fiori P.L."/>
            <person name="Ren Q."/>
            <person name="Paulsen I."/>
            <person name="Zhang H."/>
            <person name="Bastida-Corcuera F.D."/>
            <person name="Simoes-Barbosa A."/>
            <person name="Brown M.T."/>
            <person name="Hayes R.D."/>
            <person name="Mukherjee M."/>
            <person name="Okumura C.Y."/>
            <person name="Schneider R."/>
            <person name="Smith A.J."/>
            <person name="Vanacova S."/>
            <person name="Villalvazo M."/>
            <person name="Haas B.J."/>
            <person name="Pertea M."/>
            <person name="Feldblyum T.V."/>
            <person name="Utterback T.R."/>
            <person name="Shu C.L."/>
            <person name="Osoegawa K."/>
            <person name="de Jong P.J."/>
            <person name="Hrdy I."/>
            <person name="Horvathova L."/>
            <person name="Zubacova Z."/>
            <person name="Dolezal P."/>
            <person name="Malik S.B."/>
            <person name="Logsdon J.M. Jr."/>
            <person name="Henze K."/>
            <person name="Gupta A."/>
            <person name="Wang C.C."/>
            <person name="Dunne R.L."/>
            <person name="Upcroft J.A."/>
            <person name="Upcroft P."/>
            <person name="White O."/>
            <person name="Salzberg S.L."/>
            <person name="Tang P."/>
            <person name="Chiu C.-H."/>
            <person name="Lee Y.-S."/>
            <person name="Embley T.M."/>
            <person name="Coombs G.H."/>
            <person name="Mottram J.C."/>
            <person name="Tachezy J."/>
            <person name="Fraser-Liggett C.M."/>
            <person name="Johnson P.J."/>
        </authorList>
    </citation>
    <scope>NUCLEOTIDE SEQUENCE [LARGE SCALE GENOMIC DNA]</scope>
    <source>
        <strain evidence="3">G3</strain>
    </source>
</reference>
<protein>
    <recommendedName>
        <fullName evidence="2">Spindle assembly abnormal protein 6 N-terminal domain-containing protein</fullName>
    </recommendedName>
</protein>
<dbReference type="SMR" id="A2DNU0"/>
<organism evidence="3 4">
    <name type="scientific">Trichomonas vaginalis (strain ATCC PRA-98 / G3)</name>
    <dbReference type="NCBI Taxonomy" id="412133"/>
    <lineage>
        <taxon>Eukaryota</taxon>
        <taxon>Metamonada</taxon>
        <taxon>Parabasalia</taxon>
        <taxon>Trichomonadida</taxon>
        <taxon>Trichomonadidae</taxon>
        <taxon>Trichomonas</taxon>
    </lineage>
</organism>
<proteinExistence type="predicted"/>
<reference evidence="3" key="1">
    <citation type="submission" date="2006-10" db="EMBL/GenBank/DDBJ databases">
        <authorList>
            <person name="Amadeo P."/>
            <person name="Zhao Q."/>
            <person name="Wortman J."/>
            <person name="Fraser-Liggett C."/>
            <person name="Carlton J."/>
        </authorList>
    </citation>
    <scope>NUCLEOTIDE SEQUENCE</scope>
    <source>
        <strain evidence="3">G3</strain>
    </source>
</reference>
<dbReference type="VEuPathDB" id="TrichDB:TVAGG3_0289100"/>
<evidence type="ECO:0000313" key="4">
    <source>
        <dbReference type="Proteomes" id="UP000001542"/>
    </source>
</evidence>